<comment type="caution">
    <text evidence="2">The sequence shown here is derived from an EMBL/GenBank/DDBJ whole genome shotgun (WGS) entry which is preliminary data.</text>
</comment>
<sequence>MTSPQAFTEYVRGPLRQELLNSATRFSTTYIFWMTAPAIVAALEDHLALWKARVPVRAAAAHFVAVVLGDYALWMSLCMRMLIALCFYFDAKCRWKIVDYLLTVLIHVIFCGSAFVGELIGTEASRRGLWTACAFMVFAGALLVGMMRLTWRACRV</sequence>
<evidence type="ECO:0000313" key="2">
    <source>
        <dbReference type="EMBL" id="CAE7757455.1"/>
    </source>
</evidence>
<evidence type="ECO:0000313" key="3">
    <source>
        <dbReference type="Proteomes" id="UP000601435"/>
    </source>
</evidence>
<feature type="transmembrane region" description="Helical" evidence="1">
    <location>
        <begin position="129"/>
        <end position="151"/>
    </location>
</feature>
<gene>
    <name evidence="2" type="ORF">SNEC2469_LOCUS22004</name>
</gene>
<dbReference type="AlphaFoldDB" id="A0A812XXR5"/>
<keyword evidence="3" id="KW-1185">Reference proteome</keyword>
<evidence type="ECO:0000256" key="1">
    <source>
        <dbReference type="SAM" id="Phobius"/>
    </source>
</evidence>
<protein>
    <submittedName>
        <fullName evidence="2">Uncharacterized protein</fullName>
    </submittedName>
</protein>
<dbReference type="EMBL" id="CAJNJA010039528">
    <property type="protein sequence ID" value="CAE7757455.1"/>
    <property type="molecule type" value="Genomic_DNA"/>
</dbReference>
<reference evidence="2" key="1">
    <citation type="submission" date="2021-02" db="EMBL/GenBank/DDBJ databases">
        <authorList>
            <person name="Dougan E. K."/>
            <person name="Rhodes N."/>
            <person name="Thang M."/>
            <person name="Chan C."/>
        </authorList>
    </citation>
    <scope>NUCLEOTIDE SEQUENCE</scope>
</reference>
<accession>A0A812XXR5</accession>
<keyword evidence="1" id="KW-1133">Transmembrane helix</keyword>
<proteinExistence type="predicted"/>
<keyword evidence="1" id="KW-0812">Transmembrane</keyword>
<feature type="transmembrane region" description="Helical" evidence="1">
    <location>
        <begin position="97"/>
        <end position="117"/>
    </location>
</feature>
<name>A0A812XXR5_9DINO</name>
<keyword evidence="1" id="KW-0472">Membrane</keyword>
<dbReference type="Proteomes" id="UP000601435">
    <property type="component" value="Unassembled WGS sequence"/>
</dbReference>
<organism evidence="2 3">
    <name type="scientific">Symbiodinium necroappetens</name>
    <dbReference type="NCBI Taxonomy" id="1628268"/>
    <lineage>
        <taxon>Eukaryota</taxon>
        <taxon>Sar</taxon>
        <taxon>Alveolata</taxon>
        <taxon>Dinophyceae</taxon>
        <taxon>Suessiales</taxon>
        <taxon>Symbiodiniaceae</taxon>
        <taxon>Symbiodinium</taxon>
    </lineage>
</organism>